<feature type="signal peptide" evidence="7">
    <location>
        <begin position="1"/>
        <end position="20"/>
    </location>
</feature>
<evidence type="ECO:0000256" key="3">
    <source>
        <dbReference type="ARBA" id="ARBA00022729"/>
    </source>
</evidence>
<evidence type="ECO:0000256" key="4">
    <source>
        <dbReference type="ARBA" id="ARBA00023002"/>
    </source>
</evidence>
<dbReference type="Proteomes" id="UP001337305">
    <property type="component" value="Unassembled WGS sequence"/>
</dbReference>
<dbReference type="SUPFAM" id="SSF46626">
    <property type="entry name" value="Cytochrome c"/>
    <property type="match status" value="2"/>
</dbReference>
<evidence type="ECO:0000313" key="9">
    <source>
        <dbReference type="EMBL" id="MEF3836075.1"/>
    </source>
</evidence>
<keyword evidence="2 6" id="KW-0479">Metal-binding</keyword>
<dbReference type="PANTHER" id="PTHR30600:SF10">
    <property type="entry name" value="BLL6722 PROTEIN"/>
    <property type="match status" value="1"/>
</dbReference>
<keyword evidence="3 7" id="KW-0732">Signal</keyword>
<keyword evidence="4" id="KW-0560">Oxidoreductase</keyword>
<reference evidence="9 10" key="1">
    <citation type="submission" date="2022-09" db="EMBL/GenBank/DDBJ databases">
        <title>Genome sequencing of Flavivirga sp. MEBiC05379.</title>
        <authorList>
            <person name="Oh H.-M."/>
            <person name="Kwon K.K."/>
            <person name="Park M.J."/>
            <person name="Yang S.-H."/>
        </authorList>
    </citation>
    <scope>NUCLEOTIDE SEQUENCE [LARGE SCALE GENOMIC DNA]</scope>
    <source>
        <strain evidence="9 10">MEBiC05379</strain>
    </source>
</reference>
<keyword evidence="10" id="KW-1185">Reference proteome</keyword>
<evidence type="ECO:0000256" key="2">
    <source>
        <dbReference type="ARBA" id="ARBA00022723"/>
    </source>
</evidence>
<dbReference type="EMBL" id="JAODOP010000004">
    <property type="protein sequence ID" value="MEF3836075.1"/>
    <property type="molecule type" value="Genomic_DNA"/>
</dbReference>
<evidence type="ECO:0000313" key="10">
    <source>
        <dbReference type="Proteomes" id="UP001337305"/>
    </source>
</evidence>
<dbReference type="SUPFAM" id="SSF50969">
    <property type="entry name" value="YVTN repeat-like/Quinoprotein amine dehydrogenase"/>
    <property type="match status" value="1"/>
</dbReference>
<feature type="chain" id="PRO_5046827351" description="Cytochrome c domain-containing protein" evidence="7">
    <location>
        <begin position="21"/>
        <end position="589"/>
    </location>
</feature>
<feature type="domain" description="Cytochrome c" evidence="8">
    <location>
        <begin position="495"/>
        <end position="589"/>
    </location>
</feature>
<proteinExistence type="predicted"/>
<evidence type="ECO:0000256" key="1">
    <source>
        <dbReference type="ARBA" id="ARBA00022617"/>
    </source>
</evidence>
<dbReference type="PANTHER" id="PTHR30600">
    <property type="entry name" value="CYTOCHROME C PEROXIDASE-RELATED"/>
    <property type="match status" value="1"/>
</dbReference>
<dbReference type="RefSeq" id="WP_303308350.1">
    <property type="nucleotide sequence ID" value="NZ_JAODOP010000004.1"/>
</dbReference>
<dbReference type="PROSITE" id="PS51007">
    <property type="entry name" value="CYTC"/>
    <property type="match status" value="2"/>
</dbReference>
<dbReference type="Gene3D" id="2.130.10.10">
    <property type="entry name" value="YVTN repeat-like/Quinoprotein amine dehydrogenase"/>
    <property type="match status" value="1"/>
</dbReference>
<dbReference type="InterPro" id="IPR036909">
    <property type="entry name" value="Cyt_c-like_dom_sf"/>
</dbReference>
<sequence>MKSIFRLICLVLLISFSIDAETQDQNVFRTSAITLSSNGDLVFMAHQKTKKVLMYDRESMKPIHEWAFREPPTGLVCKNDKLYVTSTYAKGYVTCIDLETKKVDWNVSVGMGAISPVVTKDGTKLYVCNQFSNTVSEVDLLTKRVRREAKLLREPRTMVLSQDEKSLYVANFLPEQRADKEVVTAKLSVISTQTFKISKHIALTNGSNALRDICLSPMGNYVFVSHNLGRFQVPTSQLQQGWMNTSAISVIRTSNHSLLGSFLVDEPEAGAAGVWGLACDNKSLVVSQSGTHDLSVINYAKLKERMEQTVDKSTLSYDLRFLNGIRDRFNIKGNGPRSLVMDEKEILIPTYFSDTLNIVKRSTLSVSAIAYNPNFKESISQKGEKYFNDASHCFQGWQSCNGCHPGDARTDGLNWDLLNDGIGNPKNCKSMLYAYQTPPSMISGIRADAATAVNAGFLHIQFAEIDPEIKLGVIEYIKSLEPLPSPYLKDGGLSENAKKGEGIFKRAKCSFCHSGPLYTDMKMHKVGEVEFEDGWDTPTLREVWRTAPYLHDGSAQTIDALFRKKRHGLRNVNLSKKEMKYLIEFVNSL</sequence>
<keyword evidence="1 6" id="KW-0349">Heme</keyword>
<keyword evidence="5 6" id="KW-0408">Iron</keyword>
<protein>
    <recommendedName>
        <fullName evidence="8">Cytochrome c domain-containing protein</fullName>
    </recommendedName>
</protein>
<evidence type="ECO:0000259" key="8">
    <source>
        <dbReference type="PROSITE" id="PS51007"/>
    </source>
</evidence>
<dbReference type="InterPro" id="IPR009056">
    <property type="entry name" value="Cyt_c-like_dom"/>
</dbReference>
<evidence type="ECO:0000256" key="7">
    <source>
        <dbReference type="SAM" id="SignalP"/>
    </source>
</evidence>
<comment type="caution">
    <text evidence="9">The sequence shown here is derived from an EMBL/GenBank/DDBJ whole genome shotgun (WGS) entry which is preliminary data.</text>
</comment>
<evidence type="ECO:0000256" key="5">
    <source>
        <dbReference type="ARBA" id="ARBA00023004"/>
    </source>
</evidence>
<name>A0ABU7XZB2_9FLAO</name>
<gene>
    <name evidence="9" type="ORF">N1F79_23330</name>
</gene>
<dbReference type="Gene3D" id="1.10.760.10">
    <property type="entry name" value="Cytochrome c-like domain"/>
    <property type="match status" value="1"/>
</dbReference>
<organism evidence="9 10">
    <name type="scientific">Flavivirga spongiicola</name>
    <dbReference type="NCBI Taxonomy" id="421621"/>
    <lineage>
        <taxon>Bacteria</taxon>
        <taxon>Pseudomonadati</taxon>
        <taxon>Bacteroidota</taxon>
        <taxon>Flavobacteriia</taxon>
        <taxon>Flavobacteriales</taxon>
        <taxon>Flavobacteriaceae</taxon>
        <taxon>Flavivirga</taxon>
    </lineage>
</organism>
<dbReference type="InterPro" id="IPR011044">
    <property type="entry name" value="Quino_amine_DH_bsu"/>
</dbReference>
<dbReference type="InterPro" id="IPR051395">
    <property type="entry name" value="Cytochrome_c_Peroxidase/MauG"/>
</dbReference>
<dbReference type="InterPro" id="IPR015943">
    <property type="entry name" value="WD40/YVTN_repeat-like_dom_sf"/>
</dbReference>
<feature type="domain" description="Cytochrome c" evidence="8">
    <location>
        <begin position="378"/>
        <end position="481"/>
    </location>
</feature>
<evidence type="ECO:0000256" key="6">
    <source>
        <dbReference type="PROSITE-ProRule" id="PRU00433"/>
    </source>
</evidence>
<accession>A0ABU7XZB2</accession>